<dbReference type="HAMAP" id="MF_01184">
    <property type="entry name" value="XPRTase"/>
    <property type="match status" value="1"/>
</dbReference>
<organism evidence="7 8">
    <name type="scientific">Salinicoccus sediminis</name>
    <dbReference type="NCBI Taxonomy" id="1432562"/>
    <lineage>
        <taxon>Bacteria</taxon>
        <taxon>Bacillati</taxon>
        <taxon>Bacillota</taxon>
        <taxon>Bacilli</taxon>
        <taxon>Bacillales</taxon>
        <taxon>Staphylococcaceae</taxon>
        <taxon>Salinicoccus</taxon>
    </lineage>
</organism>
<dbReference type="EC" id="2.4.2.22" evidence="5 6"/>
<dbReference type="NCBIfam" id="NF006671">
    <property type="entry name" value="PRK09219.1"/>
    <property type="match status" value="1"/>
</dbReference>
<dbReference type="UniPathway" id="UPA00602">
    <property type="reaction ID" value="UER00658"/>
</dbReference>
<dbReference type="EMBL" id="LAYZ01000026">
    <property type="protein sequence ID" value="KKK32902.1"/>
    <property type="molecule type" value="Genomic_DNA"/>
</dbReference>
<keyword evidence="4 5" id="KW-0660">Purine salvage</keyword>
<feature type="binding site" evidence="5">
    <location>
        <begin position="128"/>
        <end position="132"/>
    </location>
    <ligand>
        <name>5-phospho-alpha-D-ribose 1-diphosphate</name>
        <dbReference type="ChEBI" id="CHEBI:58017"/>
    </ligand>
</feature>
<dbReference type="SUPFAM" id="SSF53271">
    <property type="entry name" value="PRTase-like"/>
    <property type="match status" value="1"/>
</dbReference>
<dbReference type="InterPro" id="IPR010079">
    <property type="entry name" value="Xanthine_PRibTrfase"/>
</dbReference>
<dbReference type="GO" id="GO:0046110">
    <property type="term" value="P:xanthine metabolic process"/>
    <property type="evidence" value="ECO:0007669"/>
    <property type="project" value="UniProtKB-UniRule"/>
</dbReference>
<dbReference type="NCBIfam" id="TIGR01744">
    <property type="entry name" value="XPRTase"/>
    <property type="match status" value="1"/>
</dbReference>
<dbReference type="InterPro" id="IPR029057">
    <property type="entry name" value="PRTase-like"/>
</dbReference>
<name>A0A0M2SJ78_9STAP</name>
<proteinExistence type="inferred from homology"/>
<dbReference type="GO" id="GO:0032265">
    <property type="term" value="P:XMP salvage"/>
    <property type="evidence" value="ECO:0007669"/>
    <property type="project" value="UniProtKB-UniRule"/>
</dbReference>
<gene>
    <name evidence="5" type="primary">xpt</name>
    <name evidence="7" type="ORF">WN59_12690</name>
</gene>
<comment type="catalytic activity">
    <reaction evidence="5">
        <text>XMP + diphosphate = xanthine + 5-phospho-alpha-D-ribose 1-diphosphate</text>
        <dbReference type="Rhea" id="RHEA:10800"/>
        <dbReference type="ChEBI" id="CHEBI:17712"/>
        <dbReference type="ChEBI" id="CHEBI:33019"/>
        <dbReference type="ChEBI" id="CHEBI:57464"/>
        <dbReference type="ChEBI" id="CHEBI:58017"/>
        <dbReference type="EC" id="2.4.2.22"/>
    </reaction>
</comment>
<keyword evidence="3 5" id="KW-0808">Transferase</keyword>
<comment type="function">
    <text evidence="5">Converts the preformed base xanthine, a product of nucleic acid breakdown, to xanthosine 5'-monophosphate (XMP), so it can be reused for RNA or DNA synthesis.</text>
</comment>
<comment type="subcellular location">
    <subcellularLocation>
        <location evidence="5">Cytoplasm</location>
    </subcellularLocation>
</comment>
<feature type="binding site" evidence="5">
    <location>
        <position position="27"/>
    </location>
    <ligand>
        <name>xanthine</name>
        <dbReference type="ChEBI" id="CHEBI:17712"/>
    </ligand>
</feature>
<dbReference type="PANTHER" id="PTHR43864:SF1">
    <property type="entry name" value="XANTHINE PHOSPHORIBOSYLTRANSFERASE"/>
    <property type="match status" value="1"/>
</dbReference>
<comment type="similarity">
    <text evidence="5">Belongs to the purine/pyrimidine phosphoribosyltransferase family. Xpt subfamily.</text>
</comment>
<dbReference type="Proteomes" id="UP000034287">
    <property type="component" value="Unassembled WGS sequence"/>
</dbReference>
<dbReference type="PATRIC" id="fig|1432562.3.peg.2543"/>
<keyword evidence="1 5" id="KW-0963">Cytoplasm</keyword>
<keyword evidence="8" id="KW-1185">Reference proteome</keyword>
<evidence type="ECO:0000256" key="5">
    <source>
        <dbReference type="HAMAP-Rule" id="MF_01184"/>
    </source>
</evidence>
<comment type="caution">
    <text evidence="7">The sequence shown here is derived from an EMBL/GenBank/DDBJ whole genome shotgun (WGS) entry which is preliminary data.</text>
</comment>
<comment type="pathway">
    <text evidence="5">Purine metabolism; XMP biosynthesis via salvage pathway; XMP from xanthine: step 1/1.</text>
</comment>
<evidence type="ECO:0000313" key="8">
    <source>
        <dbReference type="Proteomes" id="UP000034287"/>
    </source>
</evidence>
<reference evidence="7 8" key="1">
    <citation type="submission" date="2015-04" db="EMBL/GenBank/DDBJ databases">
        <title>Taxonomic description and genome sequence of Salinicoccus sediminis sp. nov., a novel hyper halotolerant bacterium isolated from marine sediment.</title>
        <authorList>
            <person name="Mathan Kumar R."/>
            <person name="Kaur G."/>
            <person name="Kumar N."/>
            <person name="Kumar A."/>
            <person name="Singh N.K."/>
            <person name="Kaur N."/>
            <person name="Mayilraj S."/>
        </authorList>
    </citation>
    <scope>NUCLEOTIDE SEQUENCE [LARGE SCALE GENOMIC DNA]</scope>
    <source>
        <strain evidence="7 8">SV-16</strain>
    </source>
</reference>
<evidence type="ECO:0000256" key="2">
    <source>
        <dbReference type="ARBA" id="ARBA00022676"/>
    </source>
</evidence>
<evidence type="ECO:0000256" key="3">
    <source>
        <dbReference type="ARBA" id="ARBA00022679"/>
    </source>
</evidence>
<evidence type="ECO:0000256" key="1">
    <source>
        <dbReference type="ARBA" id="ARBA00022490"/>
    </source>
</evidence>
<feature type="binding site" evidence="5">
    <location>
        <position position="20"/>
    </location>
    <ligand>
        <name>xanthine</name>
        <dbReference type="ChEBI" id="CHEBI:17712"/>
    </ligand>
</feature>
<protein>
    <recommendedName>
        <fullName evidence="5 6">Xanthine phosphoribosyltransferase</fullName>
        <shortName evidence="5">XPRTase</shortName>
        <ecNumber evidence="5 6">2.4.2.22</ecNumber>
    </recommendedName>
</protein>
<feature type="binding site" evidence="5">
    <location>
        <position position="156"/>
    </location>
    <ligand>
        <name>xanthine</name>
        <dbReference type="ChEBI" id="CHEBI:17712"/>
    </ligand>
</feature>
<dbReference type="CDD" id="cd06223">
    <property type="entry name" value="PRTases_typeI"/>
    <property type="match status" value="1"/>
</dbReference>
<dbReference type="GO" id="GO:0005737">
    <property type="term" value="C:cytoplasm"/>
    <property type="evidence" value="ECO:0007669"/>
    <property type="project" value="UniProtKB-SubCell"/>
</dbReference>
<dbReference type="OrthoDB" id="9790678at2"/>
<keyword evidence="2 5" id="KW-0328">Glycosyltransferase</keyword>
<dbReference type="InterPro" id="IPR000836">
    <property type="entry name" value="PRTase_dom"/>
</dbReference>
<evidence type="ECO:0000313" key="7">
    <source>
        <dbReference type="EMBL" id="KKK32902.1"/>
    </source>
</evidence>
<dbReference type="STRING" id="1432562.WN59_12690"/>
<dbReference type="InterPro" id="IPR050118">
    <property type="entry name" value="Pur/Pyrimidine_PRTase"/>
</dbReference>
<evidence type="ECO:0000256" key="4">
    <source>
        <dbReference type="ARBA" id="ARBA00022726"/>
    </source>
</evidence>
<accession>A0A0M2SJ78</accession>
<dbReference type="RefSeq" id="WP_046580696.1">
    <property type="nucleotide sequence ID" value="NZ_LAYZ01000026.1"/>
</dbReference>
<sequence length="199" mass="21762">MDILKEKILTEGIALSETVLKVDNFLNHQVDPSLMHEIGREFQNRFEEKGITKILTLESSGIAPSVMAGLLMGVPVIFARKRQSLTLTDGLLTSEVYSYTKQEINKVCVAHKFIGEDDTVLIIDDFLANGKAAEALIHLADQAGAEIAGIGIVIEKAFQEGGSALREKGYHVESLARIANLEAGKIEFVKEKEHSNADV</sequence>
<dbReference type="PANTHER" id="PTHR43864">
    <property type="entry name" value="HYPOXANTHINE/GUANINE PHOSPHORIBOSYLTRANSFERASE"/>
    <property type="match status" value="1"/>
</dbReference>
<comment type="subunit">
    <text evidence="5">Homodimer.</text>
</comment>
<dbReference type="GO" id="GO:0000310">
    <property type="term" value="F:xanthine phosphoribosyltransferase activity"/>
    <property type="evidence" value="ECO:0007669"/>
    <property type="project" value="UniProtKB-UniRule"/>
</dbReference>
<evidence type="ECO:0000256" key="6">
    <source>
        <dbReference type="NCBIfam" id="TIGR01744"/>
    </source>
</evidence>
<dbReference type="AlphaFoldDB" id="A0A0M2SJ78"/>
<dbReference type="Gene3D" id="3.40.50.2020">
    <property type="match status" value="1"/>
</dbReference>
<dbReference type="GO" id="GO:0006166">
    <property type="term" value="P:purine ribonucleoside salvage"/>
    <property type="evidence" value="ECO:0007669"/>
    <property type="project" value="UniProtKB-KW"/>
</dbReference>